<keyword evidence="2" id="KW-1185">Reference proteome</keyword>
<dbReference type="AlphaFoldDB" id="A0A330GST3"/>
<reference evidence="1 2" key="2">
    <citation type="submission" date="2018-07" db="EMBL/GenBank/DDBJ databases">
        <title>Diversity of Mesorhizobium strains in Brazil.</title>
        <authorList>
            <person name="Helene L.C.F."/>
            <person name="Dall'Agnol R."/>
            <person name="Delamuta J.R.M."/>
            <person name="Hungria M."/>
        </authorList>
    </citation>
    <scope>NUCLEOTIDE SEQUENCE [LARGE SCALE GENOMIC DNA]</scope>
    <source>
        <strain evidence="1 2">CNPSo 3140</strain>
    </source>
</reference>
<sequence length="310" mass="34218">MSTAALSELEPLAPPETHAPEIAIEEVSRDMSRAIERAEVAAWRDLYEAAPADFAARQGLSIASDGDLVWTTCTTIPFIHFNCVKNIGVDGPATEDQLDVLLAHYRNAGIRRPWFYTSPHTEPSRLRCWLEARGLQHQGGWERIYRNATPLPAEPLFPGDPLIPVDDPVVEEVTPRTASEWASFIDAKYRLPTSPWLTALVGRKGWHHYMLKRGGAVAAVRSLFIGPDGAAWSGIDAPVPGIMAPSFDLDAMLGERLVRDGIAAGAKLFVADIEAPLPDRDGPAYRNYDRLGFKLAYLRNHYAYLPAYSS</sequence>
<gene>
    <name evidence="1" type="ORF">DPM35_22445</name>
</gene>
<dbReference type="OrthoDB" id="7853039at2"/>
<proteinExistence type="predicted"/>
<dbReference type="EMBL" id="QMBQ01000006">
    <property type="protein sequence ID" value="RAZ74483.1"/>
    <property type="molecule type" value="Genomic_DNA"/>
</dbReference>
<evidence type="ECO:0008006" key="3">
    <source>
        <dbReference type="Google" id="ProtNLM"/>
    </source>
</evidence>
<name>A0A330GST3_9HYPH</name>
<comment type="caution">
    <text evidence="1">The sequence shown here is derived from an EMBL/GenBank/DDBJ whole genome shotgun (WGS) entry which is preliminary data.</text>
</comment>
<dbReference type="Proteomes" id="UP000251956">
    <property type="component" value="Unassembled WGS sequence"/>
</dbReference>
<evidence type="ECO:0000313" key="2">
    <source>
        <dbReference type="Proteomes" id="UP000251956"/>
    </source>
</evidence>
<reference evidence="2" key="1">
    <citation type="submission" date="2018-06" db="EMBL/GenBank/DDBJ databases">
        <authorList>
            <person name="Helene L.C."/>
            <person name="Dall'Agnol R."/>
            <person name="Delamuta J.R."/>
            <person name="Hungria M."/>
        </authorList>
    </citation>
    <scope>NUCLEOTIDE SEQUENCE [LARGE SCALE GENOMIC DNA]</scope>
    <source>
        <strain evidence="2">CNPSo 3140</strain>
    </source>
</reference>
<dbReference type="RefSeq" id="WP_112129409.1">
    <property type="nucleotide sequence ID" value="NZ_QMBQ01000006.1"/>
</dbReference>
<protein>
    <recommendedName>
        <fullName evidence="3">N-acetyltransferase domain-containing protein</fullName>
    </recommendedName>
</protein>
<evidence type="ECO:0000313" key="1">
    <source>
        <dbReference type="EMBL" id="RAZ74483.1"/>
    </source>
</evidence>
<accession>A0A330GST3</accession>
<organism evidence="1 2">
    <name type="scientific">Mesorhizobium atlanticum</name>
    <dbReference type="NCBI Taxonomy" id="2233532"/>
    <lineage>
        <taxon>Bacteria</taxon>
        <taxon>Pseudomonadati</taxon>
        <taxon>Pseudomonadota</taxon>
        <taxon>Alphaproteobacteria</taxon>
        <taxon>Hyphomicrobiales</taxon>
        <taxon>Phyllobacteriaceae</taxon>
        <taxon>Mesorhizobium</taxon>
    </lineage>
</organism>